<evidence type="ECO:0000256" key="1">
    <source>
        <dbReference type="ARBA" id="ARBA00001974"/>
    </source>
</evidence>
<gene>
    <name evidence="7" type="ORF">PIGHUM_03072</name>
</gene>
<dbReference type="SUPFAM" id="SSF54373">
    <property type="entry name" value="FAD-linked reductases, C-terminal domain"/>
    <property type="match status" value="1"/>
</dbReference>
<dbReference type="InterPro" id="IPR050493">
    <property type="entry name" value="FAD-dep_Monooxygenase_BioMet"/>
</dbReference>
<evidence type="ECO:0000313" key="7">
    <source>
        <dbReference type="EMBL" id="VCU70992.1"/>
    </source>
</evidence>
<sequence length="397" mass="43833">MNTKLRVTIIGAGLGGLVAAIASKRAGFEVRGFEQAKAFGEVGAGIQLGPNAVKVLRALDLEQGLFEFGAQPRNHVARSWKSGRELFRSPTRDACVEQFGSPFFQVQRSDLHQHLHGALPDDTFLLNKKMTGFTQSENSVVARFDDGTEVESDVLVGADGIHSTVRNELLGAGKPRYTGVICWRGQVDASRLPSDLIPPDSLNWMGPGGCVVHYFVRPGRLVNWIAHRQVDVWADESWSRPGDKNELLEAFTGWHPSLLQMFEATETCFKWALFDRDPLPTWTKGRVTLLGDSAHPMLPFFAQGGAMAMEDGYVLARALARNPDPIAGLQAYEALRKERSTRVQLSSRARADSIQTTSRLAQVKRDIGFKVDQWLRPAGAIRRADWIYGYDATAVSA</sequence>
<evidence type="ECO:0000313" key="8">
    <source>
        <dbReference type="Proteomes" id="UP000277294"/>
    </source>
</evidence>
<evidence type="ECO:0000256" key="2">
    <source>
        <dbReference type="ARBA" id="ARBA00022630"/>
    </source>
</evidence>
<keyword evidence="2" id="KW-0285">Flavoprotein</keyword>
<dbReference type="PRINTS" id="PR00420">
    <property type="entry name" value="RNGMNOXGNASE"/>
</dbReference>
<dbReference type="EC" id="1.14.13.114" evidence="7"/>
<dbReference type="Gene3D" id="3.50.50.60">
    <property type="entry name" value="FAD/NAD(P)-binding domain"/>
    <property type="match status" value="1"/>
</dbReference>
<dbReference type="EMBL" id="UWPJ01000024">
    <property type="protein sequence ID" value="VCU70992.1"/>
    <property type="molecule type" value="Genomic_DNA"/>
</dbReference>
<dbReference type="OrthoDB" id="9147239at2"/>
<dbReference type="RefSeq" id="WP_124080460.1">
    <property type="nucleotide sequence ID" value="NZ_UWPJ01000024.1"/>
</dbReference>
<keyword evidence="5 7" id="KW-0503">Monooxygenase</keyword>
<evidence type="ECO:0000256" key="5">
    <source>
        <dbReference type="ARBA" id="ARBA00023033"/>
    </source>
</evidence>
<dbReference type="GO" id="GO:0071949">
    <property type="term" value="F:FAD binding"/>
    <property type="evidence" value="ECO:0007669"/>
    <property type="project" value="InterPro"/>
</dbReference>
<name>A0A3P4B4K5_9BURK</name>
<comment type="cofactor">
    <cofactor evidence="1">
        <name>FAD</name>
        <dbReference type="ChEBI" id="CHEBI:57692"/>
    </cofactor>
</comment>
<organism evidence="7 8">
    <name type="scientific">Pigmentiphaga humi</name>
    <dbReference type="NCBI Taxonomy" id="2478468"/>
    <lineage>
        <taxon>Bacteria</taxon>
        <taxon>Pseudomonadati</taxon>
        <taxon>Pseudomonadota</taxon>
        <taxon>Betaproteobacteria</taxon>
        <taxon>Burkholderiales</taxon>
        <taxon>Alcaligenaceae</taxon>
        <taxon>Pigmentiphaga</taxon>
    </lineage>
</organism>
<evidence type="ECO:0000256" key="3">
    <source>
        <dbReference type="ARBA" id="ARBA00022827"/>
    </source>
</evidence>
<dbReference type="GO" id="GO:0043731">
    <property type="term" value="F:6-hydroxynicotinate 3-monooxygenase activity"/>
    <property type="evidence" value="ECO:0007669"/>
    <property type="project" value="UniProtKB-EC"/>
</dbReference>
<evidence type="ECO:0000256" key="4">
    <source>
        <dbReference type="ARBA" id="ARBA00023002"/>
    </source>
</evidence>
<dbReference type="PANTHER" id="PTHR13789">
    <property type="entry name" value="MONOOXYGENASE"/>
    <property type="match status" value="1"/>
</dbReference>
<dbReference type="Proteomes" id="UP000277294">
    <property type="component" value="Unassembled WGS sequence"/>
</dbReference>
<feature type="domain" description="FAD-binding" evidence="6">
    <location>
        <begin position="5"/>
        <end position="169"/>
    </location>
</feature>
<protein>
    <submittedName>
        <fullName evidence="7">6-hydroxynicotinate 3-monooxygenase</fullName>
        <ecNumber evidence="7">1.14.13.114</ecNumber>
    </submittedName>
</protein>
<reference evidence="7 8" key="1">
    <citation type="submission" date="2018-10" db="EMBL/GenBank/DDBJ databases">
        <authorList>
            <person name="Criscuolo A."/>
        </authorList>
    </citation>
    <scope>NUCLEOTIDE SEQUENCE [LARGE SCALE GENOMIC DNA]</scope>
    <source>
        <strain evidence="7">DnA1</strain>
    </source>
</reference>
<keyword evidence="3" id="KW-0274">FAD</keyword>
<dbReference type="PANTHER" id="PTHR13789:SF318">
    <property type="entry name" value="GERANYLGERANYL DIPHOSPHATE REDUCTASE"/>
    <property type="match status" value="1"/>
</dbReference>
<dbReference type="SUPFAM" id="SSF51905">
    <property type="entry name" value="FAD/NAD(P)-binding domain"/>
    <property type="match status" value="1"/>
</dbReference>
<proteinExistence type="predicted"/>
<evidence type="ECO:0000259" key="6">
    <source>
        <dbReference type="Pfam" id="PF01494"/>
    </source>
</evidence>
<dbReference type="AlphaFoldDB" id="A0A3P4B4K5"/>
<dbReference type="Pfam" id="PF01494">
    <property type="entry name" value="FAD_binding_3"/>
    <property type="match status" value="2"/>
</dbReference>
<dbReference type="InterPro" id="IPR002938">
    <property type="entry name" value="FAD-bd"/>
</dbReference>
<keyword evidence="4 7" id="KW-0560">Oxidoreductase</keyword>
<accession>A0A3P4B4K5</accession>
<feature type="domain" description="FAD-binding" evidence="6">
    <location>
        <begin position="281"/>
        <end position="343"/>
    </location>
</feature>
<keyword evidence="8" id="KW-1185">Reference proteome</keyword>
<dbReference type="InterPro" id="IPR036188">
    <property type="entry name" value="FAD/NAD-bd_sf"/>
</dbReference>